<protein>
    <recommendedName>
        <fullName evidence="1">Transketolase C-terminal domain-containing protein</fullName>
    </recommendedName>
</protein>
<sequence length="111" mass="12598">MGEILLATDELSKRGIQVEVWNYPWLVDFDKDDLKKASLRGLPLLIIEDHFVKGGMAESLLSFLNLNKIEFKLIKVISLNSFPETGFRSEFLRKIGMDSANIISSVIDLLK</sequence>
<feature type="domain" description="Transketolase C-terminal" evidence="1">
    <location>
        <begin position="3"/>
        <end position="102"/>
    </location>
</feature>
<dbReference type="EMBL" id="MFJB01000003">
    <property type="protein sequence ID" value="OGG00985.1"/>
    <property type="molecule type" value="Genomic_DNA"/>
</dbReference>
<accession>A0A1F5YLG8</accession>
<organism evidence="2 3">
    <name type="scientific">Candidatus Gottesmanbacteria bacterium RBG_16_38_7b</name>
    <dbReference type="NCBI Taxonomy" id="1798372"/>
    <lineage>
        <taxon>Bacteria</taxon>
        <taxon>Candidatus Gottesmaniibacteriota</taxon>
    </lineage>
</organism>
<gene>
    <name evidence="2" type="ORF">A2153_05925</name>
</gene>
<evidence type="ECO:0000259" key="1">
    <source>
        <dbReference type="Pfam" id="PF02780"/>
    </source>
</evidence>
<reference evidence="2 3" key="1">
    <citation type="journal article" date="2016" name="Nat. Commun.">
        <title>Thousands of microbial genomes shed light on interconnected biogeochemical processes in an aquifer system.</title>
        <authorList>
            <person name="Anantharaman K."/>
            <person name="Brown C.T."/>
            <person name="Hug L.A."/>
            <person name="Sharon I."/>
            <person name="Castelle C.J."/>
            <person name="Probst A.J."/>
            <person name="Thomas B.C."/>
            <person name="Singh A."/>
            <person name="Wilkins M.J."/>
            <person name="Karaoz U."/>
            <person name="Brodie E.L."/>
            <person name="Williams K.H."/>
            <person name="Hubbard S.S."/>
            <person name="Banfield J.F."/>
        </authorList>
    </citation>
    <scope>NUCLEOTIDE SEQUENCE [LARGE SCALE GENOMIC DNA]</scope>
</reference>
<dbReference type="Gene3D" id="3.40.50.920">
    <property type="match status" value="1"/>
</dbReference>
<dbReference type="AlphaFoldDB" id="A0A1F5YLG8"/>
<dbReference type="InterPro" id="IPR009014">
    <property type="entry name" value="Transketo_C/PFOR_II"/>
</dbReference>
<dbReference type="InterPro" id="IPR033248">
    <property type="entry name" value="Transketolase_C"/>
</dbReference>
<dbReference type="SUPFAM" id="SSF52922">
    <property type="entry name" value="TK C-terminal domain-like"/>
    <property type="match status" value="1"/>
</dbReference>
<dbReference type="Proteomes" id="UP000177396">
    <property type="component" value="Unassembled WGS sequence"/>
</dbReference>
<evidence type="ECO:0000313" key="2">
    <source>
        <dbReference type="EMBL" id="OGG00985.1"/>
    </source>
</evidence>
<dbReference type="Pfam" id="PF02780">
    <property type="entry name" value="Transketolase_C"/>
    <property type="match status" value="1"/>
</dbReference>
<name>A0A1F5YLG8_9BACT</name>
<evidence type="ECO:0000313" key="3">
    <source>
        <dbReference type="Proteomes" id="UP000177396"/>
    </source>
</evidence>
<proteinExistence type="predicted"/>
<comment type="caution">
    <text evidence="2">The sequence shown here is derived from an EMBL/GenBank/DDBJ whole genome shotgun (WGS) entry which is preliminary data.</text>
</comment>